<feature type="transmembrane region" description="Helical" evidence="6">
    <location>
        <begin position="124"/>
        <end position="143"/>
    </location>
</feature>
<dbReference type="PRINTS" id="PR00344">
    <property type="entry name" value="BCTRLSENSOR"/>
</dbReference>
<dbReference type="SUPFAM" id="SSF55874">
    <property type="entry name" value="ATPase domain of HSP90 chaperone/DNA topoisomerase II/histidine kinase"/>
    <property type="match status" value="1"/>
</dbReference>
<dbReference type="InterPro" id="IPR004358">
    <property type="entry name" value="Sig_transdc_His_kin-like_C"/>
</dbReference>
<dbReference type="EMBL" id="BSPX01000014">
    <property type="protein sequence ID" value="GLT21846.1"/>
    <property type="molecule type" value="Genomic_DNA"/>
</dbReference>
<evidence type="ECO:0000313" key="8">
    <source>
        <dbReference type="EMBL" id="GLT21846.1"/>
    </source>
</evidence>
<dbReference type="PANTHER" id="PTHR42878">
    <property type="entry name" value="TWO-COMPONENT HISTIDINE KINASE"/>
    <property type="match status" value="1"/>
</dbReference>
<keyword evidence="6" id="KW-0812">Transmembrane</keyword>
<dbReference type="InterPro" id="IPR003661">
    <property type="entry name" value="HisK_dim/P_dom"/>
</dbReference>
<protein>
    <recommendedName>
        <fullName evidence="2">histidine kinase</fullName>
        <ecNumber evidence="2">2.7.13.3</ecNumber>
    </recommendedName>
</protein>
<sequence>MTAAAPSLPASGALLATGLMVGLTAATGLISLADGLKPGRRRLLGVAGLAAALGLTLGLTHEPGGPVPMFLMSLLPGGALLLLPLVLRLEAQFPRVHHLLPALVGITWLLAALSVLMLDRLPVAADWGQALLLLAVPPVLVAALRETGRAEAGAWWLLVAAAGLGTTAIAPFFGPRSFDITAAAMAVVVLSLHLGMCARLDAQGTQRRSDETRDLLNRQSARLRDEHARFFSFIAHELRSPLGVVLVGLSNLRRSMPDTESAARIGRVNHAAQRMRALIDRHARLLNLVRSDFEPALSAHSPEQPALEALHAQQQANPERVFEHTCPEHTFPPVWIDAELVMLALSTLLENAVKHAVEDSPIRLEVDVGADSVRYRVTNDGPPLPPELADPSCEIQLPTKDAQGTRSGFGIGLALASRVARVHGGHLAGRSEAAQTTFTLTLPLRPQHAPRAQE</sequence>
<dbReference type="EC" id="2.7.13.3" evidence="2"/>
<keyword evidence="9" id="KW-1185">Reference proteome</keyword>
<dbReference type="InterPro" id="IPR036890">
    <property type="entry name" value="HATPase_C_sf"/>
</dbReference>
<keyword evidence="6" id="KW-1133">Transmembrane helix</keyword>
<comment type="catalytic activity">
    <reaction evidence="1">
        <text>ATP + protein L-histidine = ADP + protein N-phospho-L-histidine.</text>
        <dbReference type="EC" id="2.7.13.3"/>
    </reaction>
</comment>
<dbReference type="PANTHER" id="PTHR42878:SF14">
    <property type="entry name" value="OSMOLARITY TWO-COMPONENT SYSTEM PROTEIN SSK1"/>
    <property type="match status" value="1"/>
</dbReference>
<keyword evidence="4" id="KW-0808">Transferase</keyword>
<dbReference type="Pfam" id="PF00512">
    <property type="entry name" value="HisKA"/>
    <property type="match status" value="1"/>
</dbReference>
<evidence type="ECO:0000256" key="6">
    <source>
        <dbReference type="SAM" id="Phobius"/>
    </source>
</evidence>
<keyword evidence="5" id="KW-0418">Kinase</keyword>
<dbReference type="Proteomes" id="UP001157167">
    <property type="component" value="Unassembled WGS sequence"/>
</dbReference>
<feature type="transmembrane region" description="Helical" evidence="6">
    <location>
        <begin position="99"/>
        <end position="118"/>
    </location>
</feature>
<gene>
    <name evidence="8" type="ORF">GCM10007933_13000</name>
</gene>
<dbReference type="InterPro" id="IPR050351">
    <property type="entry name" value="BphY/WalK/GraS-like"/>
</dbReference>
<dbReference type="Gene3D" id="3.30.565.10">
    <property type="entry name" value="Histidine kinase-like ATPase, C-terminal domain"/>
    <property type="match status" value="1"/>
</dbReference>
<keyword evidence="3" id="KW-0597">Phosphoprotein</keyword>
<feature type="domain" description="Histidine kinase" evidence="7">
    <location>
        <begin position="233"/>
        <end position="446"/>
    </location>
</feature>
<dbReference type="CDD" id="cd00082">
    <property type="entry name" value="HisKA"/>
    <property type="match status" value="1"/>
</dbReference>
<reference evidence="9" key="1">
    <citation type="journal article" date="2019" name="Int. J. Syst. Evol. Microbiol.">
        <title>The Global Catalogue of Microorganisms (GCM) 10K type strain sequencing project: providing services to taxonomists for standard genome sequencing and annotation.</title>
        <authorList>
            <consortium name="The Broad Institute Genomics Platform"/>
            <consortium name="The Broad Institute Genome Sequencing Center for Infectious Disease"/>
            <person name="Wu L."/>
            <person name="Ma J."/>
        </authorList>
    </citation>
    <scope>NUCLEOTIDE SEQUENCE [LARGE SCALE GENOMIC DNA]</scope>
    <source>
        <strain evidence="9">NBRC 102407</strain>
    </source>
</reference>
<dbReference type="RefSeq" id="WP_284187232.1">
    <property type="nucleotide sequence ID" value="NZ_BSPX01000014.1"/>
</dbReference>
<accession>A0ABQ6F9B3</accession>
<dbReference type="SMART" id="SM00388">
    <property type="entry name" value="HisKA"/>
    <property type="match status" value="1"/>
</dbReference>
<feature type="transmembrane region" description="Helical" evidence="6">
    <location>
        <begin position="67"/>
        <end position="87"/>
    </location>
</feature>
<dbReference type="PROSITE" id="PS50109">
    <property type="entry name" value="HIS_KIN"/>
    <property type="match status" value="1"/>
</dbReference>
<keyword evidence="6" id="KW-0472">Membrane</keyword>
<evidence type="ECO:0000256" key="5">
    <source>
        <dbReference type="ARBA" id="ARBA00022777"/>
    </source>
</evidence>
<evidence type="ECO:0000256" key="3">
    <source>
        <dbReference type="ARBA" id="ARBA00022553"/>
    </source>
</evidence>
<evidence type="ECO:0000256" key="4">
    <source>
        <dbReference type="ARBA" id="ARBA00022679"/>
    </source>
</evidence>
<feature type="transmembrane region" description="Helical" evidence="6">
    <location>
        <begin position="180"/>
        <end position="198"/>
    </location>
</feature>
<organism evidence="8 9">
    <name type="scientific">Zoogloea oryzae</name>
    <dbReference type="NCBI Taxonomy" id="310767"/>
    <lineage>
        <taxon>Bacteria</taxon>
        <taxon>Pseudomonadati</taxon>
        <taxon>Pseudomonadota</taxon>
        <taxon>Betaproteobacteria</taxon>
        <taxon>Rhodocyclales</taxon>
        <taxon>Zoogloeaceae</taxon>
        <taxon>Zoogloea</taxon>
    </lineage>
</organism>
<feature type="transmembrane region" description="Helical" evidence="6">
    <location>
        <begin position="43"/>
        <end position="61"/>
    </location>
</feature>
<dbReference type="Pfam" id="PF02518">
    <property type="entry name" value="HATPase_c"/>
    <property type="match status" value="1"/>
</dbReference>
<feature type="transmembrane region" description="Helical" evidence="6">
    <location>
        <begin position="12"/>
        <end position="31"/>
    </location>
</feature>
<dbReference type="InterPro" id="IPR036097">
    <property type="entry name" value="HisK_dim/P_sf"/>
</dbReference>
<evidence type="ECO:0000256" key="2">
    <source>
        <dbReference type="ARBA" id="ARBA00012438"/>
    </source>
</evidence>
<feature type="transmembrane region" description="Helical" evidence="6">
    <location>
        <begin position="155"/>
        <end position="174"/>
    </location>
</feature>
<name>A0ABQ6F9B3_9RHOO</name>
<dbReference type="SMART" id="SM00387">
    <property type="entry name" value="HATPase_c"/>
    <property type="match status" value="1"/>
</dbReference>
<evidence type="ECO:0000313" key="9">
    <source>
        <dbReference type="Proteomes" id="UP001157167"/>
    </source>
</evidence>
<evidence type="ECO:0000259" key="7">
    <source>
        <dbReference type="PROSITE" id="PS50109"/>
    </source>
</evidence>
<comment type="caution">
    <text evidence="8">The sequence shown here is derived from an EMBL/GenBank/DDBJ whole genome shotgun (WGS) entry which is preliminary data.</text>
</comment>
<dbReference type="SUPFAM" id="SSF47384">
    <property type="entry name" value="Homodimeric domain of signal transducing histidine kinase"/>
    <property type="match status" value="1"/>
</dbReference>
<dbReference type="Gene3D" id="1.10.287.130">
    <property type="match status" value="1"/>
</dbReference>
<dbReference type="InterPro" id="IPR005467">
    <property type="entry name" value="His_kinase_dom"/>
</dbReference>
<dbReference type="InterPro" id="IPR003594">
    <property type="entry name" value="HATPase_dom"/>
</dbReference>
<proteinExistence type="predicted"/>
<evidence type="ECO:0000256" key="1">
    <source>
        <dbReference type="ARBA" id="ARBA00000085"/>
    </source>
</evidence>